<evidence type="ECO:0000256" key="3">
    <source>
        <dbReference type="ARBA" id="ARBA00007707"/>
    </source>
</evidence>
<protein>
    <submittedName>
        <fullName evidence="18">UDP-N-acetylglucosamine diphosphorylase</fullName>
    </submittedName>
</protein>
<keyword evidence="9" id="KW-0460">Magnesium</keyword>
<evidence type="ECO:0000256" key="7">
    <source>
        <dbReference type="ARBA" id="ARBA00022695"/>
    </source>
</evidence>
<reference evidence="18" key="1">
    <citation type="submission" date="2020-08" db="EMBL/GenBank/DDBJ databases">
        <authorList>
            <person name="Cejkova D."/>
            <person name="Kubasova T."/>
            <person name="Jahodarova E."/>
            <person name="Rychlik I."/>
        </authorList>
    </citation>
    <scope>NUCLEOTIDE SEQUENCE</scope>
    <source>
        <strain evidence="18">An559</strain>
    </source>
</reference>
<name>A0A938X976_9FIRM</name>
<dbReference type="CDD" id="cd03353">
    <property type="entry name" value="LbH_GlmU_C"/>
    <property type="match status" value="1"/>
</dbReference>
<evidence type="ECO:0000256" key="8">
    <source>
        <dbReference type="ARBA" id="ARBA00022723"/>
    </source>
</evidence>
<comment type="caution">
    <text evidence="18">The sequence shown here is derived from an EMBL/GenBank/DDBJ whole genome shotgun (WGS) entry which is preliminary data.</text>
</comment>
<comment type="similarity">
    <text evidence="4">In the N-terminal section; belongs to the N-acetylglucosamine-1-phosphate uridyltransferase family.</text>
</comment>
<accession>A0A938X976</accession>
<keyword evidence="8" id="KW-0479">Metal-binding</keyword>
<evidence type="ECO:0000256" key="5">
    <source>
        <dbReference type="ARBA" id="ARBA00022490"/>
    </source>
</evidence>
<evidence type="ECO:0000256" key="15">
    <source>
        <dbReference type="ARBA" id="ARBA00048247"/>
    </source>
</evidence>
<comment type="catalytic activity">
    <reaction evidence="15">
        <text>alpha-D-glucosamine 1-phosphate + acetyl-CoA = N-acetyl-alpha-D-glucosamine 1-phosphate + CoA + H(+)</text>
        <dbReference type="Rhea" id="RHEA:13725"/>
        <dbReference type="ChEBI" id="CHEBI:15378"/>
        <dbReference type="ChEBI" id="CHEBI:57287"/>
        <dbReference type="ChEBI" id="CHEBI:57288"/>
        <dbReference type="ChEBI" id="CHEBI:57776"/>
        <dbReference type="ChEBI" id="CHEBI:58516"/>
        <dbReference type="EC" id="2.3.1.157"/>
    </reaction>
</comment>
<reference evidence="18" key="2">
    <citation type="journal article" date="2021" name="Sci. Rep.">
        <title>The distribution of antibiotic resistance genes in chicken gut microbiota commensals.</title>
        <authorList>
            <person name="Juricova H."/>
            <person name="Matiasovicova J."/>
            <person name="Kubasova T."/>
            <person name="Cejkova D."/>
            <person name="Rychlik I."/>
        </authorList>
    </citation>
    <scope>NUCLEOTIDE SEQUENCE</scope>
    <source>
        <strain evidence="18">An559</strain>
    </source>
</reference>
<keyword evidence="11" id="KW-0573">Peptidoglycan synthesis</keyword>
<comment type="cofactor">
    <cofactor evidence="1">
        <name>Mg(2+)</name>
        <dbReference type="ChEBI" id="CHEBI:18420"/>
    </cofactor>
</comment>
<comment type="catalytic activity">
    <reaction evidence="16">
        <text>N-acetyl-alpha-D-glucosamine 1-phosphate + UTP + H(+) = UDP-N-acetyl-alpha-D-glucosamine + diphosphate</text>
        <dbReference type="Rhea" id="RHEA:13509"/>
        <dbReference type="ChEBI" id="CHEBI:15378"/>
        <dbReference type="ChEBI" id="CHEBI:33019"/>
        <dbReference type="ChEBI" id="CHEBI:46398"/>
        <dbReference type="ChEBI" id="CHEBI:57705"/>
        <dbReference type="ChEBI" id="CHEBI:57776"/>
        <dbReference type="EC" id="2.7.7.23"/>
    </reaction>
</comment>
<dbReference type="GO" id="GO:0046872">
    <property type="term" value="F:metal ion binding"/>
    <property type="evidence" value="ECO:0007669"/>
    <property type="project" value="UniProtKB-KW"/>
</dbReference>
<dbReference type="GO" id="GO:0005737">
    <property type="term" value="C:cytoplasm"/>
    <property type="evidence" value="ECO:0007669"/>
    <property type="project" value="UniProtKB-SubCell"/>
</dbReference>
<dbReference type="InterPro" id="IPR050065">
    <property type="entry name" value="GlmU-like"/>
</dbReference>
<dbReference type="GO" id="GO:0006048">
    <property type="term" value="P:UDP-N-acetylglucosamine biosynthetic process"/>
    <property type="evidence" value="ECO:0007669"/>
    <property type="project" value="InterPro"/>
</dbReference>
<evidence type="ECO:0000256" key="12">
    <source>
        <dbReference type="ARBA" id="ARBA00023268"/>
    </source>
</evidence>
<dbReference type="Gene3D" id="3.90.550.10">
    <property type="entry name" value="Spore Coat Polysaccharide Biosynthesis Protein SpsA, Chain A"/>
    <property type="match status" value="1"/>
</dbReference>
<dbReference type="SUPFAM" id="SSF51161">
    <property type="entry name" value="Trimeric LpxA-like enzymes"/>
    <property type="match status" value="1"/>
</dbReference>
<comment type="function">
    <text evidence="17">Catalyzes the last two sequential reactions in the de novo biosynthetic pathway for UDP-N-acetylglucosamine (UDP-GlcNAc). The C-terminal domain catalyzes the transfer of acetyl group from acetyl coenzyme A to glucosamine-1-phosphate (GlcN-1-P) to produce N-acetylglucosamine-1-phosphate (GlcNAc-1-P), which is converted into UDP-GlcNAc by the transfer of uridine 5-monophosphate (from uridine 5-triphosphate), a reaction catalyzed by the N-terminal domain.</text>
</comment>
<dbReference type="InterPro" id="IPR001451">
    <property type="entry name" value="Hexapep"/>
</dbReference>
<dbReference type="GO" id="GO:0009252">
    <property type="term" value="P:peptidoglycan biosynthetic process"/>
    <property type="evidence" value="ECO:0007669"/>
    <property type="project" value="UniProtKB-KW"/>
</dbReference>
<keyword evidence="6" id="KW-0808">Transferase</keyword>
<dbReference type="EMBL" id="JACJKY010000018">
    <property type="protein sequence ID" value="MBM6921546.1"/>
    <property type="molecule type" value="Genomic_DNA"/>
</dbReference>
<evidence type="ECO:0000256" key="17">
    <source>
        <dbReference type="ARBA" id="ARBA00049628"/>
    </source>
</evidence>
<keyword evidence="12" id="KW-0511">Multifunctional enzyme</keyword>
<evidence type="ECO:0000256" key="14">
    <source>
        <dbReference type="ARBA" id="ARBA00023316"/>
    </source>
</evidence>
<dbReference type="GO" id="GO:0019134">
    <property type="term" value="F:glucosamine-1-phosphate N-acetyltransferase activity"/>
    <property type="evidence" value="ECO:0007669"/>
    <property type="project" value="UniProtKB-EC"/>
</dbReference>
<dbReference type="InterPro" id="IPR038009">
    <property type="entry name" value="GlmU_C_LbH"/>
</dbReference>
<evidence type="ECO:0000256" key="10">
    <source>
        <dbReference type="ARBA" id="ARBA00022960"/>
    </source>
</evidence>
<dbReference type="AlphaFoldDB" id="A0A938X976"/>
<comment type="subcellular location">
    <subcellularLocation>
        <location evidence="2">Cytoplasm</location>
    </subcellularLocation>
</comment>
<evidence type="ECO:0000256" key="1">
    <source>
        <dbReference type="ARBA" id="ARBA00001946"/>
    </source>
</evidence>
<keyword evidence="5" id="KW-0963">Cytoplasm</keyword>
<proteinExistence type="inferred from homology"/>
<evidence type="ECO:0000256" key="6">
    <source>
        <dbReference type="ARBA" id="ARBA00022679"/>
    </source>
</evidence>
<keyword evidence="7" id="KW-0548">Nucleotidyltransferase</keyword>
<evidence type="ECO:0000256" key="13">
    <source>
        <dbReference type="ARBA" id="ARBA00023315"/>
    </source>
</evidence>
<evidence type="ECO:0000256" key="11">
    <source>
        <dbReference type="ARBA" id="ARBA00022984"/>
    </source>
</evidence>
<dbReference type="Gene3D" id="2.160.10.10">
    <property type="entry name" value="Hexapeptide repeat proteins"/>
    <property type="match status" value="1"/>
</dbReference>
<evidence type="ECO:0000256" key="4">
    <source>
        <dbReference type="ARBA" id="ARBA00007947"/>
    </source>
</evidence>
<dbReference type="Pfam" id="PF00132">
    <property type="entry name" value="Hexapep"/>
    <property type="match status" value="3"/>
</dbReference>
<dbReference type="RefSeq" id="WP_204447583.1">
    <property type="nucleotide sequence ID" value="NZ_JACJKY010000018.1"/>
</dbReference>
<keyword evidence="13" id="KW-0012">Acyltransferase</keyword>
<gene>
    <name evidence="18" type="ORF">H6A12_10305</name>
</gene>
<evidence type="ECO:0000256" key="9">
    <source>
        <dbReference type="ARBA" id="ARBA00022842"/>
    </source>
</evidence>
<dbReference type="PANTHER" id="PTHR43584:SF3">
    <property type="entry name" value="BIFUNCTIONAL PROTEIN GLMU"/>
    <property type="match status" value="1"/>
</dbReference>
<comment type="similarity">
    <text evidence="3">In the C-terminal section; belongs to the transferase hexapeptide repeat family.</text>
</comment>
<evidence type="ECO:0000256" key="2">
    <source>
        <dbReference type="ARBA" id="ARBA00004496"/>
    </source>
</evidence>
<dbReference type="Proteomes" id="UP000774750">
    <property type="component" value="Unassembled WGS sequence"/>
</dbReference>
<organism evidence="18 19">
    <name type="scientific">Merdimmobilis hominis</name>
    <dbReference type="NCBI Taxonomy" id="2897707"/>
    <lineage>
        <taxon>Bacteria</taxon>
        <taxon>Bacillati</taxon>
        <taxon>Bacillota</taxon>
        <taxon>Clostridia</taxon>
        <taxon>Eubacteriales</taxon>
        <taxon>Oscillospiraceae</taxon>
        <taxon>Merdimmobilis</taxon>
    </lineage>
</organism>
<dbReference type="GO" id="GO:0071555">
    <property type="term" value="P:cell wall organization"/>
    <property type="evidence" value="ECO:0007669"/>
    <property type="project" value="UniProtKB-KW"/>
</dbReference>
<dbReference type="InterPro" id="IPR029044">
    <property type="entry name" value="Nucleotide-diphossugar_trans"/>
</dbReference>
<evidence type="ECO:0000313" key="18">
    <source>
        <dbReference type="EMBL" id="MBM6921546.1"/>
    </source>
</evidence>
<evidence type="ECO:0000313" key="19">
    <source>
        <dbReference type="Proteomes" id="UP000774750"/>
    </source>
</evidence>
<evidence type="ECO:0000256" key="16">
    <source>
        <dbReference type="ARBA" id="ARBA00048493"/>
    </source>
</evidence>
<dbReference type="InterPro" id="IPR011004">
    <property type="entry name" value="Trimer_LpxA-like_sf"/>
</dbReference>
<keyword evidence="14" id="KW-0961">Cell wall biogenesis/degradation</keyword>
<dbReference type="SUPFAM" id="SSF53448">
    <property type="entry name" value="Nucleotide-diphospho-sugar transferases"/>
    <property type="match status" value="1"/>
</dbReference>
<dbReference type="GO" id="GO:0003977">
    <property type="term" value="F:UDP-N-acetylglucosamine diphosphorylase activity"/>
    <property type="evidence" value="ECO:0007669"/>
    <property type="project" value="UniProtKB-EC"/>
</dbReference>
<dbReference type="PANTHER" id="PTHR43584">
    <property type="entry name" value="NUCLEOTIDYL TRANSFERASE"/>
    <property type="match status" value="1"/>
</dbReference>
<sequence length="367" mass="39415">MSNKQAVLIFADSDAFAPILFSPSVAWVVDTCMTGGISSLCIFADEIPDTVSLPDTADIFTGDHAVHHLANWLENHRGDDILILDGSMPLVTPASIADSALHCTNGGDLLSRMQSLELKAHTAADFLRALTPNTYSTIRTDSSRARNEITTQLRQRILSDLLNQGVEIPCFDGILIGRNVSVGAGTTILPGTILRKNVTIGEQCTIGPNTLIEDSTIGEGTTLNAVQCYRSTIGNHVTVGPFCHIRPNSVIRDGVHIGDFVEIKNSDIGAHTHISHLTYVGDSDVGERVNFGCGVATANYDGKKKYRCKIGNHAFIGCNTNLVAPVTIGENGYTAAGSTITDDVPDEALAIARARQQNKPFYNKKIR</sequence>
<keyword evidence="19" id="KW-1185">Reference proteome</keyword>
<dbReference type="GO" id="GO:0008360">
    <property type="term" value="P:regulation of cell shape"/>
    <property type="evidence" value="ECO:0007669"/>
    <property type="project" value="UniProtKB-KW"/>
</dbReference>
<keyword evidence="10" id="KW-0133">Cell shape</keyword>